<sequence length="678" mass="76957">MPSKRRTPTVRQEVSALFRGLAGRRVSRDYINSQVDEILELTASRRFDHNGQVCRQDSSRHRALWAAQYLRHEIITKNLRYVQTVLGKRIADDSHKHQLLASVFEEYNLNAPLPTHPIQALPKRHQRFYHRMTLRHGDLESVPDWDEVKAFLKHLSELDIAWRGEIPKLDFGRMPYDTAQAKQYAMEDRFSDRYADYVEAYGTPLLDLGDGWVIASLEGENGLPNPQWHHNEAKYMNHCAGPTDEPGVYPLSLQHRKGDKCRPHVTFKYSNGTVLEAKGPSNQNALDWISPQKNHPDRQAMAYRIFTVYRSALVNGCDFEDSHQAEHDVTPYKLPPELANQLFAEKPELFTYSGLIEHGLKQDYLQQHTLAALSKRKLDPALQANPDVPELVMASGDNLMALGEQFEMPILEGWAEDLIAGKVERERVAPSHQEQVRLLQHLCSDPNVKSAMLLCLADHIEALPEADQHSPSGKTARLLLEQPKVLLAALAGNSYGTAPDLTGFTQGQDWLQILDEAHHRGREQGALVCLEKGIEETLAQFQKDTGCRLLRHGPDQAFQLTLPLDKFFKMATKLINNQDLSYFNIGWPHEMMYEGPQGAFYMVENALRKGTHAKDLKFADTSLDGPFVGYCSETASRTGSELMTQHLAEQSIDPERAKRFAQTLQKRHSAPCPDNHYN</sequence>
<dbReference type="EMBL" id="FQXG01000003">
    <property type="protein sequence ID" value="SHH55443.1"/>
    <property type="molecule type" value="Genomic_DNA"/>
</dbReference>
<evidence type="ECO:0000313" key="1">
    <source>
        <dbReference type="EMBL" id="SHH55443.1"/>
    </source>
</evidence>
<proteinExistence type="predicted"/>
<dbReference type="AlphaFoldDB" id="A0A1M5TYI1"/>
<dbReference type="STRING" id="299255.SAMN02745129_2318"/>
<accession>A0A1M5TYI1</accession>
<name>A0A1M5TYI1_9GAMM</name>
<dbReference type="RefSeq" id="WP_067655857.1">
    <property type="nucleotide sequence ID" value="NZ_FQXG01000003.1"/>
</dbReference>
<dbReference type="Proteomes" id="UP000184268">
    <property type="component" value="Unassembled WGS sequence"/>
</dbReference>
<keyword evidence="2" id="KW-1185">Reference proteome</keyword>
<evidence type="ECO:0000313" key="2">
    <source>
        <dbReference type="Proteomes" id="UP000184268"/>
    </source>
</evidence>
<organism evidence="1 2">
    <name type="scientific">Ferrimonas marina</name>
    <dbReference type="NCBI Taxonomy" id="299255"/>
    <lineage>
        <taxon>Bacteria</taxon>
        <taxon>Pseudomonadati</taxon>
        <taxon>Pseudomonadota</taxon>
        <taxon>Gammaproteobacteria</taxon>
        <taxon>Alteromonadales</taxon>
        <taxon>Ferrimonadaceae</taxon>
        <taxon>Ferrimonas</taxon>
    </lineage>
</organism>
<gene>
    <name evidence="1" type="ORF">SAMN02745129_2318</name>
</gene>
<protein>
    <submittedName>
        <fullName evidence="1">Uncharacterized protein</fullName>
    </submittedName>
</protein>
<reference evidence="1 2" key="1">
    <citation type="submission" date="2016-11" db="EMBL/GenBank/DDBJ databases">
        <authorList>
            <person name="Jaros S."/>
            <person name="Januszkiewicz K."/>
            <person name="Wedrychowicz H."/>
        </authorList>
    </citation>
    <scope>NUCLEOTIDE SEQUENCE [LARGE SCALE GENOMIC DNA]</scope>
    <source>
        <strain evidence="1 2">DSM 16917</strain>
    </source>
</reference>